<reference evidence="3" key="1">
    <citation type="journal article" date="2016" name="Sci. Rep.">
        <title>Molecular characterization of firefly nuptial gifts: a multi-omics approach sheds light on postcopulatory sexual selection.</title>
        <authorList>
            <person name="Al-Wathiqui N."/>
            <person name="Fallon T.R."/>
            <person name="South A."/>
            <person name="Weng J.K."/>
            <person name="Lewis S.M."/>
        </authorList>
    </citation>
    <scope>NUCLEOTIDE SEQUENCE</scope>
</reference>
<organism evidence="3">
    <name type="scientific">Photinus pyralis</name>
    <name type="common">Common eastern firefly</name>
    <name type="synonym">Lampyris pyralis</name>
    <dbReference type="NCBI Taxonomy" id="7054"/>
    <lineage>
        <taxon>Eukaryota</taxon>
        <taxon>Metazoa</taxon>
        <taxon>Ecdysozoa</taxon>
        <taxon>Arthropoda</taxon>
        <taxon>Hexapoda</taxon>
        <taxon>Insecta</taxon>
        <taxon>Pterygota</taxon>
        <taxon>Neoptera</taxon>
        <taxon>Endopterygota</taxon>
        <taxon>Coleoptera</taxon>
        <taxon>Polyphaga</taxon>
        <taxon>Elateriformia</taxon>
        <taxon>Elateroidea</taxon>
        <taxon>Lampyridae</taxon>
        <taxon>Lampyrinae</taxon>
        <taxon>Photinus</taxon>
    </lineage>
</organism>
<feature type="region of interest" description="Disordered" evidence="2">
    <location>
        <begin position="47"/>
        <end position="87"/>
    </location>
</feature>
<accession>A0A1Y1JW84</accession>
<feature type="region of interest" description="Disordered" evidence="2">
    <location>
        <begin position="192"/>
        <end position="211"/>
    </location>
</feature>
<sequence length="1064" mass="120581">MIKMKNIKAIFRRGQTQASSKSEPGQLREDLTRCSSATNLAETKSKGAFSKLRKSASKDKLDKLTEKKGERDVASNNNKPNGGGDVDETLEVEFLQRQLTEMAKEKCDLVLELGERKGELQILKNEIVKLKMFQEQSVFRIEQLSDENTSLRNRLRDVAHSPLSDNEKRQLLLDAERHSSAPASIATNLLDDESGDVTSCPTPDWDKHSSSNVSEVSVACLQDKINQMQETHYSTNEELQATLQELTDLQRQLTELQQDNERLSDEKNLMFDSLCRQTERLNDARTEVESLKQLLYREKDESGQFESIVDREQKLVALLKSAQEERETLLLKQEQLANELQDARASNVEHAAEIEQLTERVRTLESTLDAKHAEHKQIDQELALAKDQCSGRQIEINRLTDLLENARTKINELEQERALNDKSELDELLDNARKEKDGLESEVAHLKEQLARSRNEIEKFREQVSILQEECKVTRNNAKCTQSELEYKCERLTAEKASVNDQLQQLQEAANELQVQAQCQVEDKRQLSTVLSETQRNLSEAERRNNDLDREIDELQRIRKEENEEWEKFQNDLLTSVRVANDFKSEAQQELQKMIMENKAHRERIRQLESQVDKLKDHAQPVNVTETDDTVKRENAIPVIESAPRPQNLHSRSDSIVSEQLLMPDQTHVPKVKNEPIVEPILEKVKAKLGIRKRLDSPTRIAGGSDEHFVSNQTVVLKVKGADVKPVGGNSVTFETLDELYEKINMDKPDDQFTKEEKFVIKLKHSLDEMGRKNTLKRSVMKKKKKLLISEPIFTSVFSNQKLVSYLSDPSIKTVPELSSRNSIDSSSLDDFLNSLMKIPRPSLTAPPRRAVFYDDIADVFADLNSEGSSVFSRPTSNVNMKSFSRPDLREVDLKVSEFAKAQSFDDVDEAAAGRKPIPMPRSKSYVEGLSIDTPTETFGNCQVQISSKMSELEIATSEPDLPKGTLTQTDSVIIIDPKVEHGEGPGTLPNPCLKMVGRSPDSASIGGKHVEGAISPASSHMQTLDSESTFHNARRKFESLIQTSNFRSEVMKKVTLRNLSKST</sequence>
<feature type="region of interest" description="Disordered" evidence="2">
    <location>
        <begin position="1"/>
        <end position="34"/>
    </location>
</feature>
<protein>
    <submittedName>
        <fullName evidence="3">Uncharacterized protein</fullName>
    </submittedName>
</protein>
<keyword evidence="1" id="KW-0175">Coiled coil</keyword>
<name>A0A1Y1JW84_PHOPY</name>
<dbReference type="Gene3D" id="1.10.287.1490">
    <property type="match status" value="1"/>
</dbReference>
<dbReference type="EMBL" id="GEZM01101602">
    <property type="protein sequence ID" value="JAV52468.1"/>
    <property type="molecule type" value="Transcribed_RNA"/>
</dbReference>
<evidence type="ECO:0000256" key="2">
    <source>
        <dbReference type="SAM" id="MobiDB-lite"/>
    </source>
</evidence>
<proteinExistence type="predicted"/>
<evidence type="ECO:0000256" key="1">
    <source>
        <dbReference type="SAM" id="Coils"/>
    </source>
</evidence>
<feature type="coiled-coil region" evidence="1">
    <location>
        <begin position="236"/>
        <end position="618"/>
    </location>
</feature>
<feature type="compositionally biased region" description="Basic and acidic residues" evidence="2">
    <location>
        <begin position="56"/>
        <end position="73"/>
    </location>
</feature>
<evidence type="ECO:0000313" key="3">
    <source>
        <dbReference type="EMBL" id="JAV52468.1"/>
    </source>
</evidence>
<feature type="compositionally biased region" description="Polar residues" evidence="2">
    <location>
        <begin position="14"/>
        <end position="23"/>
    </location>
</feature>
<dbReference type="PANTHER" id="PTHR45615">
    <property type="entry name" value="MYOSIN HEAVY CHAIN, NON-MUSCLE"/>
    <property type="match status" value="1"/>
</dbReference>
<dbReference type="AlphaFoldDB" id="A0A1Y1JW84"/>
<dbReference type="PANTHER" id="PTHR45615:SF80">
    <property type="entry name" value="GRIP DOMAIN-CONTAINING PROTEIN"/>
    <property type="match status" value="1"/>
</dbReference>